<dbReference type="Proteomes" id="UP000321275">
    <property type="component" value="Unassembled WGS sequence"/>
</dbReference>
<protein>
    <submittedName>
        <fullName evidence="2">MmcQ/YjbR family DNA-binding protein</fullName>
    </submittedName>
</protein>
<dbReference type="GO" id="GO:0003677">
    <property type="term" value="F:DNA binding"/>
    <property type="evidence" value="ECO:0007669"/>
    <property type="project" value="UniProtKB-KW"/>
</dbReference>
<dbReference type="InterPro" id="IPR038056">
    <property type="entry name" value="YjbR-like_sf"/>
</dbReference>
<dbReference type="Pfam" id="PF04237">
    <property type="entry name" value="YjbR"/>
    <property type="match status" value="1"/>
</dbReference>
<reference evidence="1 3" key="1">
    <citation type="submission" date="2019-07" db="EMBL/GenBank/DDBJ databases">
        <title>Whole genome shotgun sequence of Halomonas pacifica NBRC 102220.</title>
        <authorList>
            <person name="Hosoyama A."/>
            <person name="Uohara A."/>
            <person name="Ohji S."/>
            <person name="Ichikawa N."/>
        </authorList>
    </citation>
    <scope>NUCLEOTIDE SEQUENCE [LARGE SCALE GENOMIC DNA]</scope>
    <source>
        <strain evidence="1 3">NBRC 102220</strain>
    </source>
</reference>
<dbReference type="EMBL" id="BJUK01000010">
    <property type="protein sequence ID" value="GEK46962.1"/>
    <property type="molecule type" value="Genomic_DNA"/>
</dbReference>
<accession>A0A510X6B9</accession>
<gene>
    <name evidence="1" type="ORF">HPA02_12450</name>
    <name evidence="2" type="ORF">I7V36_06645</name>
</gene>
<dbReference type="EMBL" id="JAEDAF010000004">
    <property type="protein sequence ID" value="MBH8579773.1"/>
    <property type="molecule type" value="Genomic_DNA"/>
</dbReference>
<evidence type="ECO:0000313" key="1">
    <source>
        <dbReference type="EMBL" id="GEK46962.1"/>
    </source>
</evidence>
<evidence type="ECO:0000313" key="2">
    <source>
        <dbReference type="EMBL" id="MBH8579773.1"/>
    </source>
</evidence>
<dbReference type="InterPro" id="IPR058532">
    <property type="entry name" value="YjbR/MT2646/Rv2570-like"/>
</dbReference>
<dbReference type="OrthoDB" id="6167040at2"/>
<organism evidence="1 3">
    <name type="scientific">Bisbaumannia pacifica</name>
    <dbReference type="NCBI Taxonomy" id="77098"/>
    <lineage>
        <taxon>Bacteria</taxon>
        <taxon>Pseudomonadati</taxon>
        <taxon>Pseudomonadota</taxon>
        <taxon>Gammaproteobacteria</taxon>
        <taxon>Oceanospirillales</taxon>
        <taxon>Halomonadaceae</taxon>
        <taxon>Bisbaumannia</taxon>
    </lineage>
</organism>
<proteinExistence type="predicted"/>
<keyword evidence="3" id="KW-1185">Reference proteome</keyword>
<dbReference type="Gene3D" id="3.90.1150.30">
    <property type="match status" value="1"/>
</dbReference>
<dbReference type="Proteomes" id="UP000651738">
    <property type="component" value="Unassembled WGS sequence"/>
</dbReference>
<dbReference type="AlphaFoldDB" id="A0A510X6B9"/>
<keyword evidence="2" id="KW-0238">DNA-binding</keyword>
<reference evidence="2 4" key="2">
    <citation type="submission" date="2020-12" db="EMBL/GenBank/DDBJ databases">
        <title>Draft genome sequence of Halomonas pacifica strain CARE-V15.</title>
        <authorList>
            <person name="Vignesh N."/>
            <person name="Thabitha A."/>
            <person name="Saravanan R."/>
            <person name="Manigandan V."/>
        </authorList>
    </citation>
    <scope>NUCLEOTIDE SEQUENCE [LARGE SCALE GENOMIC DNA]</scope>
    <source>
        <strain evidence="2 4">CARE-V15</strain>
    </source>
</reference>
<name>A0A510X6B9_9GAMM</name>
<sequence length="112" mass="12343">MTEAEFRALALGLPGVVEHAEQDHPDYRVGGKIFARLGYPEASWATLWLAPEAQAEIVAASPGAFRPAPGDAPGQIQVRLGEAPHPRVREALVAAWRDKAPRRIRDHFRDPF</sequence>
<dbReference type="RefSeq" id="WP_146802227.1">
    <property type="nucleotide sequence ID" value="NZ_BJUK01000010.1"/>
</dbReference>
<evidence type="ECO:0000313" key="3">
    <source>
        <dbReference type="Proteomes" id="UP000321275"/>
    </source>
</evidence>
<dbReference type="SUPFAM" id="SSF142906">
    <property type="entry name" value="YjbR-like"/>
    <property type="match status" value="1"/>
</dbReference>
<comment type="caution">
    <text evidence="1">The sequence shown here is derived from an EMBL/GenBank/DDBJ whole genome shotgun (WGS) entry which is preliminary data.</text>
</comment>
<evidence type="ECO:0000313" key="4">
    <source>
        <dbReference type="Proteomes" id="UP000651738"/>
    </source>
</evidence>